<accession>A0A919NYA4</accession>
<protein>
    <submittedName>
        <fullName evidence="1">Uncharacterized protein</fullName>
    </submittedName>
</protein>
<organism evidence="1 2">
    <name type="scientific">Paractinoplanes tereljensis</name>
    <dbReference type="NCBI Taxonomy" id="571912"/>
    <lineage>
        <taxon>Bacteria</taxon>
        <taxon>Bacillati</taxon>
        <taxon>Actinomycetota</taxon>
        <taxon>Actinomycetes</taxon>
        <taxon>Micromonosporales</taxon>
        <taxon>Micromonosporaceae</taxon>
        <taxon>Paractinoplanes</taxon>
    </lineage>
</organism>
<dbReference type="Proteomes" id="UP000623608">
    <property type="component" value="Unassembled WGS sequence"/>
</dbReference>
<gene>
    <name evidence="1" type="ORF">Ate02nite_97230</name>
</gene>
<comment type="caution">
    <text evidence="1">The sequence shown here is derived from an EMBL/GenBank/DDBJ whole genome shotgun (WGS) entry which is preliminary data.</text>
</comment>
<name>A0A919NYA4_9ACTN</name>
<keyword evidence="2" id="KW-1185">Reference proteome</keyword>
<dbReference type="AlphaFoldDB" id="A0A919NYA4"/>
<proteinExistence type="predicted"/>
<dbReference type="EMBL" id="BOMY01000074">
    <property type="protein sequence ID" value="GIF26993.1"/>
    <property type="molecule type" value="Genomic_DNA"/>
</dbReference>
<sequence>MVSLAPHCTFAYAGPDDRLGGWGDRWVRSDRKDHPGGMSGGAGWPLPVARLRSELGFHGGSLGSPVGVLSWASSRSFYGWVPTMGQIVGTFSGGFGRVG</sequence>
<evidence type="ECO:0000313" key="2">
    <source>
        <dbReference type="Proteomes" id="UP000623608"/>
    </source>
</evidence>
<evidence type="ECO:0000313" key="1">
    <source>
        <dbReference type="EMBL" id="GIF26993.1"/>
    </source>
</evidence>
<reference evidence="1" key="1">
    <citation type="submission" date="2021-01" db="EMBL/GenBank/DDBJ databases">
        <title>Whole genome shotgun sequence of Actinoplanes tereljensis NBRC 105297.</title>
        <authorList>
            <person name="Komaki H."/>
            <person name="Tamura T."/>
        </authorList>
    </citation>
    <scope>NUCLEOTIDE SEQUENCE</scope>
    <source>
        <strain evidence="1">NBRC 105297</strain>
    </source>
</reference>